<comment type="caution">
    <text evidence="1">The sequence shown here is derived from an EMBL/GenBank/DDBJ whole genome shotgun (WGS) entry which is preliminary data.</text>
</comment>
<sequence length="61" mass="6679">MHSCNRYRVGTVIVNKIGHTVGIRGARRGMENQPADIDLGNRGCDDGGCLLTAARVNKRQR</sequence>
<dbReference type="AlphaFoldDB" id="A0A645IFZ5"/>
<accession>A0A645IFZ5</accession>
<organism evidence="1">
    <name type="scientific">bioreactor metagenome</name>
    <dbReference type="NCBI Taxonomy" id="1076179"/>
    <lineage>
        <taxon>unclassified sequences</taxon>
        <taxon>metagenomes</taxon>
        <taxon>ecological metagenomes</taxon>
    </lineage>
</organism>
<gene>
    <name evidence="1" type="ORF">SDC9_197374</name>
</gene>
<proteinExistence type="predicted"/>
<protein>
    <submittedName>
        <fullName evidence="1">Uncharacterized protein</fullName>
    </submittedName>
</protein>
<evidence type="ECO:0000313" key="1">
    <source>
        <dbReference type="EMBL" id="MPN49752.1"/>
    </source>
</evidence>
<dbReference type="EMBL" id="VSSQ01113284">
    <property type="protein sequence ID" value="MPN49752.1"/>
    <property type="molecule type" value="Genomic_DNA"/>
</dbReference>
<reference evidence="1" key="1">
    <citation type="submission" date="2019-08" db="EMBL/GenBank/DDBJ databases">
        <authorList>
            <person name="Kucharzyk K."/>
            <person name="Murdoch R.W."/>
            <person name="Higgins S."/>
            <person name="Loffler F."/>
        </authorList>
    </citation>
    <scope>NUCLEOTIDE SEQUENCE</scope>
</reference>
<name>A0A645IFZ5_9ZZZZ</name>